<name>A0A413VED5_9BACE</name>
<sequence length="345" mass="40176">MFSFITSVTIKAQDDREWHTIQIEKLGISASFYQQPTATTKLDGEEKNYRFENIVEEGEHPNKSYLISIWETTNPSDSGYAEKKEMQLITQKLYGSNLELMDKNIFSKGGVPITQYTLKNINGEYILFFIGYSKNKVYTSEIHCKKKQEFNYECLKFIQSFYIDNYIKEIQKISLDSLSCNILFPYPPEVYKIDNPEPEIIYAIEAYASTPQKEEEVTIWIGEEEETIKMYQYEDSVSYYKLSEALLSETIPETMSAETMNLLLQHFVHSMVSTSNGKLIKKEEIQRDNLQGIAITVQSGNTTETLLYHMFLKNRKIYILMAALQRGVRTNYPAVTRFMESFHIK</sequence>
<evidence type="ECO:0000313" key="1">
    <source>
        <dbReference type="EMBL" id="RHB31884.1"/>
    </source>
</evidence>
<protein>
    <submittedName>
        <fullName evidence="1">Uncharacterized protein</fullName>
    </submittedName>
</protein>
<gene>
    <name evidence="1" type="ORF">DW888_17280</name>
</gene>
<accession>A0A413VED5</accession>
<comment type="caution">
    <text evidence="1">The sequence shown here is derived from an EMBL/GenBank/DDBJ whole genome shotgun (WGS) entry which is preliminary data.</text>
</comment>
<proteinExistence type="predicted"/>
<evidence type="ECO:0000313" key="2">
    <source>
        <dbReference type="Proteomes" id="UP000284379"/>
    </source>
</evidence>
<reference evidence="1 2" key="1">
    <citation type="submission" date="2018-08" db="EMBL/GenBank/DDBJ databases">
        <title>A genome reference for cultivated species of the human gut microbiota.</title>
        <authorList>
            <person name="Zou Y."/>
            <person name="Xue W."/>
            <person name="Luo G."/>
        </authorList>
    </citation>
    <scope>NUCLEOTIDE SEQUENCE [LARGE SCALE GENOMIC DNA]</scope>
    <source>
        <strain evidence="1 2">AM40-30BH</strain>
    </source>
</reference>
<dbReference type="Proteomes" id="UP000284379">
    <property type="component" value="Unassembled WGS sequence"/>
</dbReference>
<organism evidence="1 2">
    <name type="scientific">Bacteroides nordii</name>
    <dbReference type="NCBI Taxonomy" id="291645"/>
    <lineage>
        <taxon>Bacteria</taxon>
        <taxon>Pseudomonadati</taxon>
        <taxon>Bacteroidota</taxon>
        <taxon>Bacteroidia</taxon>
        <taxon>Bacteroidales</taxon>
        <taxon>Bacteroidaceae</taxon>
        <taxon>Bacteroides</taxon>
    </lineage>
</organism>
<dbReference type="AlphaFoldDB" id="A0A413VED5"/>
<dbReference type="EMBL" id="QSGO01000020">
    <property type="protein sequence ID" value="RHB31884.1"/>
    <property type="molecule type" value="Genomic_DNA"/>
</dbReference>